<evidence type="ECO:0000313" key="3">
    <source>
        <dbReference type="EnsemblPlants" id="PAC:32986433.CDS.1"/>
    </source>
</evidence>
<dbReference type="Gramene" id="Pp3c16_14140V3.1">
    <property type="protein sequence ID" value="PAC:32986433.CDS.1"/>
    <property type="gene ID" value="Pp3c16_14140"/>
</dbReference>
<evidence type="ECO:0000313" key="4">
    <source>
        <dbReference type="Proteomes" id="UP000006727"/>
    </source>
</evidence>
<dbReference type="PaxDb" id="3218-PP1S15_113V6.1"/>
<dbReference type="AlphaFoldDB" id="A0A2K1J8J8"/>
<dbReference type="Gramene" id="Pp3c16_14140V3.2">
    <property type="protein sequence ID" value="PAC:32986434.CDS.1"/>
    <property type="gene ID" value="Pp3c16_14140"/>
</dbReference>
<evidence type="ECO:0000313" key="2">
    <source>
        <dbReference type="EMBL" id="PNR37851.1"/>
    </source>
</evidence>
<name>A0A2K1J8J8_PHYPA</name>
<dbReference type="EnsemblPlants" id="Pp3c16_14140V3.1">
    <property type="protein sequence ID" value="PAC:32986433.CDS.1"/>
    <property type="gene ID" value="Pp3c16_14140"/>
</dbReference>
<dbReference type="InParanoid" id="A0A2K1J8J8"/>
<evidence type="ECO:0000256" key="1">
    <source>
        <dbReference type="SAM" id="MobiDB-lite"/>
    </source>
</evidence>
<organism evidence="2">
    <name type="scientific">Physcomitrium patens</name>
    <name type="common">Spreading-leaved earth moss</name>
    <name type="synonym">Physcomitrella patens</name>
    <dbReference type="NCBI Taxonomy" id="3218"/>
    <lineage>
        <taxon>Eukaryota</taxon>
        <taxon>Viridiplantae</taxon>
        <taxon>Streptophyta</taxon>
        <taxon>Embryophyta</taxon>
        <taxon>Bryophyta</taxon>
        <taxon>Bryophytina</taxon>
        <taxon>Bryopsida</taxon>
        <taxon>Funariidae</taxon>
        <taxon>Funariales</taxon>
        <taxon>Funariaceae</taxon>
        <taxon>Physcomitrium</taxon>
    </lineage>
</organism>
<proteinExistence type="predicted"/>
<reference evidence="3" key="3">
    <citation type="submission" date="2020-12" db="UniProtKB">
        <authorList>
            <consortium name="EnsemblPlants"/>
        </authorList>
    </citation>
    <scope>IDENTIFICATION</scope>
</reference>
<gene>
    <name evidence="2" type="ORF">PHYPA_020960</name>
</gene>
<keyword evidence="4" id="KW-1185">Reference proteome</keyword>
<dbReference type="EnsemblPlants" id="Pp3c16_14140V3.2">
    <property type="protein sequence ID" value="PAC:32986434.CDS.1"/>
    <property type="gene ID" value="Pp3c16_14140"/>
</dbReference>
<sequence>MLGMARLEKGGGGSLEGPKATPSRATDGRTASWALPSLVCSLAHEASWILPTVEPAARSRSRRNLFSVAALF</sequence>
<protein>
    <submittedName>
        <fullName evidence="2 3">Uncharacterized protein</fullName>
    </submittedName>
</protein>
<reference evidence="2 4" key="2">
    <citation type="journal article" date="2018" name="Plant J.">
        <title>The Physcomitrella patens chromosome-scale assembly reveals moss genome structure and evolution.</title>
        <authorList>
            <person name="Lang D."/>
            <person name="Ullrich K.K."/>
            <person name="Murat F."/>
            <person name="Fuchs J."/>
            <person name="Jenkins J."/>
            <person name="Haas F.B."/>
            <person name="Piednoel M."/>
            <person name="Gundlach H."/>
            <person name="Van Bel M."/>
            <person name="Meyberg R."/>
            <person name="Vives C."/>
            <person name="Morata J."/>
            <person name="Symeonidi A."/>
            <person name="Hiss M."/>
            <person name="Muchero W."/>
            <person name="Kamisugi Y."/>
            <person name="Saleh O."/>
            <person name="Blanc G."/>
            <person name="Decker E.L."/>
            <person name="van Gessel N."/>
            <person name="Grimwood J."/>
            <person name="Hayes R.D."/>
            <person name="Graham S.W."/>
            <person name="Gunter L.E."/>
            <person name="McDaniel S.F."/>
            <person name="Hoernstein S.N.W."/>
            <person name="Larsson A."/>
            <person name="Li F.W."/>
            <person name="Perroud P.F."/>
            <person name="Phillips J."/>
            <person name="Ranjan P."/>
            <person name="Rokshar D.S."/>
            <person name="Rothfels C.J."/>
            <person name="Schneider L."/>
            <person name="Shu S."/>
            <person name="Stevenson D.W."/>
            <person name="Thummler F."/>
            <person name="Tillich M."/>
            <person name="Villarreal Aguilar J.C."/>
            <person name="Widiez T."/>
            <person name="Wong G.K."/>
            <person name="Wymore A."/>
            <person name="Zhang Y."/>
            <person name="Zimmer A.D."/>
            <person name="Quatrano R.S."/>
            <person name="Mayer K.F.X."/>
            <person name="Goodstein D."/>
            <person name="Casacuberta J.M."/>
            <person name="Vandepoele K."/>
            <person name="Reski R."/>
            <person name="Cuming A.C."/>
            <person name="Tuskan G.A."/>
            <person name="Maumus F."/>
            <person name="Salse J."/>
            <person name="Schmutz J."/>
            <person name="Rensing S.A."/>
        </authorList>
    </citation>
    <scope>NUCLEOTIDE SEQUENCE [LARGE SCALE GENOMIC DNA]</scope>
    <source>
        <strain evidence="3 4">cv. Gransden 2004</strain>
    </source>
</reference>
<reference evidence="2 4" key="1">
    <citation type="journal article" date="2008" name="Science">
        <title>The Physcomitrella genome reveals evolutionary insights into the conquest of land by plants.</title>
        <authorList>
            <person name="Rensing S."/>
            <person name="Lang D."/>
            <person name="Zimmer A."/>
            <person name="Terry A."/>
            <person name="Salamov A."/>
            <person name="Shapiro H."/>
            <person name="Nishiyama T."/>
            <person name="Perroud P.-F."/>
            <person name="Lindquist E."/>
            <person name="Kamisugi Y."/>
            <person name="Tanahashi T."/>
            <person name="Sakakibara K."/>
            <person name="Fujita T."/>
            <person name="Oishi K."/>
            <person name="Shin-I T."/>
            <person name="Kuroki Y."/>
            <person name="Toyoda A."/>
            <person name="Suzuki Y."/>
            <person name="Hashimoto A."/>
            <person name="Yamaguchi K."/>
            <person name="Sugano A."/>
            <person name="Kohara Y."/>
            <person name="Fujiyama A."/>
            <person name="Anterola A."/>
            <person name="Aoki S."/>
            <person name="Ashton N."/>
            <person name="Barbazuk W.B."/>
            <person name="Barker E."/>
            <person name="Bennetzen J."/>
            <person name="Bezanilla M."/>
            <person name="Blankenship R."/>
            <person name="Cho S.H."/>
            <person name="Dutcher S."/>
            <person name="Estelle M."/>
            <person name="Fawcett J.A."/>
            <person name="Gundlach H."/>
            <person name="Hanada K."/>
            <person name="Heyl A."/>
            <person name="Hicks K.A."/>
            <person name="Hugh J."/>
            <person name="Lohr M."/>
            <person name="Mayer K."/>
            <person name="Melkozernov A."/>
            <person name="Murata T."/>
            <person name="Nelson D."/>
            <person name="Pils B."/>
            <person name="Prigge M."/>
            <person name="Reiss B."/>
            <person name="Renner T."/>
            <person name="Rombauts S."/>
            <person name="Rushton P."/>
            <person name="Sanderfoot A."/>
            <person name="Schween G."/>
            <person name="Shiu S.-H."/>
            <person name="Stueber K."/>
            <person name="Theodoulou F.L."/>
            <person name="Tu H."/>
            <person name="Van de Peer Y."/>
            <person name="Verrier P.J."/>
            <person name="Waters E."/>
            <person name="Wood A."/>
            <person name="Yang L."/>
            <person name="Cove D."/>
            <person name="Cuming A."/>
            <person name="Hasebe M."/>
            <person name="Lucas S."/>
            <person name="Mishler D.B."/>
            <person name="Reski R."/>
            <person name="Grigoriev I."/>
            <person name="Quatrano R.S."/>
            <person name="Boore J.L."/>
        </authorList>
    </citation>
    <scope>NUCLEOTIDE SEQUENCE [LARGE SCALE GENOMIC DNA]</scope>
    <source>
        <strain evidence="3 4">cv. Gransden 2004</strain>
    </source>
</reference>
<feature type="region of interest" description="Disordered" evidence="1">
    <location>
        <begin position="1"/>
        <end position="28"/>
    </location>
</feature>
<dbReference type="Proteomes" id="UP000006727">
    <property type="component" value="Chromosome 16"/>
</dbReference>
<dbReference type="EMBL" id="ABEU02000016">
    <property type="protein sequence ID" value="PNR37851.1"/>
    <property type="molecule type" value="Genomic_DNA"/>
</dbReference>
<accession>A0A2K1J8J8</accession>